<dbReference type="RefSeq" id="WP_053488475.1">
    <property type="nucleotide sequence ID" value="NZ_CP169255.1"/>
</dbReference>
<comment type="caution">
    <text evidence="2">The sequence shown here is derived from an EMBL/GenBank/DDBJ whole genome shotgun (WGS) entry which is preliminary data.</text>
</comment>
<proteinExistence type="predicted"/>
<evidence type="ECO:0000313" key="3">
    <source>
        <dbReference type="Proteomes" id="UP000543174"/>
    </source>
</evidence>
<evidence type="ECO:0000313" key="2">
    <source>
        <dbReference type="EMBL" id="MBA9042191.1"/>
    </source>
</evidence>
<accession>A0A7W3NFU2</accession>
<dbReference type="InterPro" id="IPR000835">
    <property type="entry name" value="HTH_MarR-typ"/>
</dbReference>
<dbReference type="EMBL" id="JACJHT010000009">
    <property type="protein sequence ID" value="MBA9042191.1"/>
    <property type="molecule type" value="Genomic_DNA"/>
</dbReference>
<protein>
    <submittedName>
        <fullName evidence="2">MarR family protease production transcriptional regulator HPr</fullName>
    </submittedName>
</protein>
<feature type="domain" description="HTH marR-type" evidence="1">
    <location>
        <begin position="20"/>
        <end position="157"/>
    </location>
</feature>
<dbReference type="Proteomes" id="UP000543174">
    <property type="component" value="Unassembled WGS sequence"/>
</dbReference>
<organism evidence="2 3">
    <name type="scientific">Priestia aryabhattai</name>
    <name type="common">Bacillus aryabhattai</name>
    <dbReference type="NCBI Taxonomy" id="412384"/>
    <lineage>
        <taxon>Bacteria</taxon>
        <taxon>Bacillati</taxon>
        <taxon>Bacillota</taxon>
        <taxon>Bacilli</taxon>
        <taxon>Bacillales</taxon>
        <taxon>Bacillaceae</taxon>
        <taxon>Priestia</taxon>
    </lineage>
</organism>
<sequence length="194" mass="22246">MVNQVEDYTMKEAVFFSLKMMQMSKALWRAVEEDVEVLTKPYGINVNEYYIMGLVNDLGKSSISKIAALGSMHISTAFNFSKKLQRRGYVKLLKEEHDKRNTYIILTQEGTNLLLDILHSYNPEQTNIHKGISALKEAYGIYPELLELEAVIRLIYGRDLINVANNSLQSVRESLIEQEGLFRKNKKEIASKPI</sequence>
<dbReference type="AlphaFoldDB" id="A0A7W3NFU2"/>
<name>A0A7W3NFU2_PRIAR</name>
<dbReference type="SMART" id="SM00347">
    <property type="entry name" value="HTH_MARR"/>
    <property type="match status" value="1"/>
</dbReference>
<dbReference type="SUPFAM" id="SSF46785">
    <property type="entry name" value="Winged helix' DNA-binding domain"/>
    <property type="match status" value="1"/>
</dbReference>
<dbReference type="GO" id="GO:0003700">
    <property type="term" value="F:DNA-binding transcription factor activity"/>
    <property type="evidence" value="ECO:0007669"/>
    <property type="project" value="InterPro"/>
</dbReference>
<dbReference type="NCBIfam" id="NF010349">
    <property type="entry name" value="PRK13777.1"/>
    <property type="match status" value="1"/>
</dbReference>
<keyword evidence="2" id="KW-0378">Hydrolase</keyword>
<dbReference type="PROSITE" id="PS50995">
    <property type="entry name" value="HTH_MARR_2"/>
    <property type="match status" value="1"/>
</dbReference>
<keyword evidence="2" id="KW-0645">Protease</keyword>
<gene>
    <name evidence="2" type="ORF">HNP21_005324</name>
</gene>
<reference evidence="2" key="1">
    <citation type="submission" date="2020-08" db="EMBL/GenBank/DDBJ databases">
        <title>Functional genomics of gut bacteria from endangered species of beetles.</title>
        <authorList>
            <person name="Carlos-Shanley C."/>
        </authorList>
    </citation>
    <scope>NUCLEOTIDE SEQUENCE [LARGE SCALE GENOMIC DNA]</scope>
    <source>
        <strain evidence="2">S00060</strain>
    </source>
</reference>
<evidence type="ECO:0000259" key="1">
    <source>
        <dbReference type="PROSITE" id="PS50995"/>
    </source>
</evidence>
<dbReference type="InterPro" id="IPR036390">
    <property type="entry name" value="WH_DNA-bd_sf"/>
</dbReference>
<dbReference type="GO" id="GO:0006508">
    <property type="term" value="P:proteolysis"/>
    <property type="evidence" value="ECO:0007669"/>
    <property type="project" value="UniProtKB-KW"/>
</dbReference>
<dbReference type="InterPro" id="IPR036388">
    <property type="entry name" value="WH-like_DNA-bd_sf"/>
</dbReference>
<keyword evidence="3" id="KW-1185">Reference proteome</keyword>
<dbReference type="Gene3D" id="1.10.10.10">
    <property type="entry name" value="Winged helix-like DNA-binding domain superfamily/Winged helix DNA-binding domain"/>
    <property type="match status" value="1"/>
</dbReference>
<dbReference type="GO" id="GO:0008233">
    <property type="term" value="F:peptidase activity"/>
    <property type="evidence" value="ECO:0007669"/>
    <property type="project" value="UniProtKB-KW"/>
</dbReference>
<dbReference type="Pfam" id="PF01047">
    <property type="entry name" value="MarR"/>
    <property type="match status" value="1"/>
</dbReference>